<protein>
    <submittedName>
        <fullName evidence="2">Type IV pilus assembly protein PilW</fullName>
    </submittedName>
</protein>
<dbReference type="eggNOG" id="COG4966">
    <property type="taxonomic scope" value="Bacteria"/>
</dbReference>
<dbReference type="OrthoDB" id="5296662at2"/>
<keyword evidence="1" id="KW-0812">Transmembrane</keyword>
<dbReference type="RefSeq" id="WP_016353642.1">
    <property type="nucleotide sequence ID" value="NC_021291.1"/>
</dbReference>
<gene>
    <name evidence="2" type="ORF">SPISAL_06205</name>
</gene>
<name>R4V8M1_9GAMM</name>
<evidence type="ECO:0000313" key="3">
    <source>
        <dbReference type="Proteomes" id="UP000017881"/>
    </source>
</evidence>
<evidence type="ECO:0000256" key="1">
    <source>
        <dbReference type="SAM" id="Phobius"/>
    </source>
</evidence>
<dbReference type="AlphaFoldDB" id="R4V8M1"/>
<organism evidence="2 3">
    <name type="scientific">Spiribacter salinus M19-40</name>
    <dbReference type="NCBI Taxonomy" id="1260251"/>
    <lineage>
        <taxon>Bacteria</taxon>
        <taxon>Pseudomonadati</taxon>
        <taxon>Pseudomonadota</taxon>
        <taxon>Gammaproteobacteria</taxon>
        <taxon>Chromatiales</taxon>
        <taxon>Ectothiorhodospiraceae</taxon>
        <taxon>Spiribacter</taxon>
    </lineage>
</organism>
<reference evidence="2 3" key="1">
    <citation type="journal article" date="2013" name="Genome Announc.">
        <title>Draft Genome of Spiribacter salinus M19-40, an Abundant Gammaproteobacterium in Aquatic Hypersaline Environments.</title>
        <authorList>
            <person name="Leon M.J."/>
            <person name="Ghai R."/>
            <person name="Fernandez A.B."/>
            <person name="Sanchez-Porro C."/>
            <person name="Rodriguez-Valera F."/>
            <person name="Ventosa A."/>
        </authorList>
    </citation>
    <scope>NUCLEOTIDE SEQUENCE [LARGE SCALE GENOMIC DNA]</scope>
    <source>
        <strain evidence="2">M19-40</strain>
    </source>
</reference>
<sequence length="279" mass="29446">MSHQQTGFTVLELLIASSLAVGVILMAVTGLGTARQSEQIELAYQRLNENARLATDLLRQGLQRAGHPGCHPSVRRNLIADGHDPAWPAVEVSAEGALTLTGFRAVLEANIPDESAGEAILPLGRSHGIATGTPVVVSAASGDACALFIHTGEEPQALSRAPGGGASNRLPATAYQALTGAVTVFTLERVMFEVGPSSTHAERRSMFRRRASARYRREELVVGVEALSVRMLSHDQTVTAAPVGVSLALEVASGRAETLGSAPLRLPVDLTVALRNRWP</sequence>
<dbReference type="KEGG" id="ssal:SPISAL_06205"/>
<feature type="transmembrane region" description="Helical" evidence="1">
    <location>
        <begin position="6"/>
        <end position="28"/>
    </location>
</feature>
<keyword evidence="1" id="KW-1133">Transmembrane helix</keyword>
<dbReference type="EMBL" id="CP005963">
    <property type="protein sequence ID" value="AGM41335.1"/>
    <property type="molecule type" value="Genomic_DNA"/>
</dbReference>
<dbReference type="HOGENOM" id="CLU_997166_0_0_6"/>
<keyword evidence="1" id="KW-0472">Membrane</keyword>
<keyword evidence="3" id="KW-1185">Reference proteome</keyword>
<accession>R4V8M1</accession>
<dbReference type="Proteomes" id="UP000017881">
    <property type="component" value="Chromosome"/>
</dbReference>
<evidence type="ECO:0000313" key="2">
    <source>
        <dbReference type="EMBL" id="AGM41335.1"/>
    </source>
</evidence>
<proteinExistence type="predicted"/>